<dbReference type="EMBL" id="OZ034827">
    <property type="protein sequence ID" value="CAL1683028.1"/>
    <property type="molecule type" value="Genomic_DNA"/>
</dbReference>
<dbReference type="AlphaFoldDB" id="A0AAV2NT13"/>
<keyword evidence="1" id="KW-1133">Transmembrane helix</keyword>
<dbReference type="Proteomes" id="UP001497644">
    <property type="component" value="Chromosome 4"/>
</dbReference>
<proteinExistence type="predicted"/>
<keyword evidence="1" id="KW-0812">Transmembrane</keyword>
<evidence type="ECO:0000313" key="2">
    <source>
        <dbReference type="EMBL" id="CAL1683028.1"/>
    </source>
</evidence>
<evidence type="ECO:0000313" key="3">
    <source>
        <dbReference type="Proteomes" id="UP001497644"/>
    </source>
</evidence>
<dbReference type="PANTHER" id="PTHR38001:SF1">
    <property type="entry name" value="PROTEIN CEBPZOS"/>
    <property type="match status" value="1"/>
</dbReference>
<reference evidence="2" key="1">
    <citation type="submission" date="2024-04" db="EMBL/GenBank/DDBJ databases">
        <authorList>
            <consortium name="Molecular Ecology Group"/>
        </authorList>
    </citation>
    <scope>NUCLEOTIDE SEQUENCE</scope>
</reference>
<keyword evidence="3" id="KW-1185">Reference proteome</keyword>
<protein>
    <recommendedName>
        <fullName evidence="4">Protein CEBPZOS</fullName>
    </recommendedName>
</protein>
<accession>A0AAV2NT13</accession>
<organism evidence="2 3">
    <name type="scientific">Lasius platythorax</name>
    <dbReference type="NCBI Taxonomy" id="488582"/>
    <lineage>
        <taxon>Eukaryota</taxon>
        <taxon>Metazoa</taxon>
        <taxon>Ecdysozoa</taxon>
        <taxon>Arthropoda</taxon>
        <taxon>Hexapoda</taxon>
        <taxon>Insecta</taxon>
        <taxon>Pterygota</taxon>
        <taxon>Neoptera</taxon>
        <taxon>Endopterygota</taxon>
        <taxon>Hymenoptera</taxon>
        <taxon>Apocrita</taxon>
        <taxon>Aculeata</taxon>
        <taxon>Formicoidea</taxon>
        <taxon>Formicidae</taxon>
        <taxon>Formicinae</taxon>
        <taxon>Lasius</taxon>
        <taxon>Lasius</taxon>
    </lineage>
</organism>
<sequence length="88" mass="10532">MLIKQPKFNLVQKLKSNAKAFLIFEGVLLLGSYGLWRCMNTSQDFRYYMHRHFPSILESYYLVGEKLSGSDQLRRFDYTTWTQECNEH</sequence>
<name>A0AAV2NT13_9HYME</name>
<keyword evidence="1" id="KW-0472">Membrane</keyword>
<gene>
    <name evidence="2" type="ORF">LPLAT_LOCUS8841</name>
</gene>
<feature type="transmembrane region" description="Helical" evidence="1">
    <location>
        <begin position="20"/>
        <end position="36"/>
    </location>
</feature>
<dbReference type="PANTHER" id="PTHR38001">
    <property type="entry name" value="PROTEIN CEBPZOS"/>
    <property type="match status" value="1"/>
</dbReference>
<evidence type="ECO:0008006" key="4">
    <source>
        <dbReference type="Google" id="ProtNLM"/>
    </source>
</evidence>
<dbReference type="InterPro" id="IPR037764">
    <property type="entry name" value="CEBPZOS"/>
</dbReference>
<evidence type="ECO:0000256" key="1">
    <source>
        <dbReference type="SAM" id="Phobius"/>
    </source>
</evidence>